<comment type="caution">
    <text evidence="1">The sequence shown here is derived from an EMBL/GenBank/DDBJ whole genome shotgun (WGS) entry which is preliminary data.</text>
</comment>
<evidence type="ECO:0000313" key="1">
    <source>
        <dbReference type="EMBL" id="CAG8446775.1"/>
    </source>
</evidence>
<dbReference type="Proteomes" id="UP000789508">
    <property type="component" value="Unassembled WGS sequence"/>
</dbReference>
<sequence>MIAAAAATTNTTKRRRLKSDNVVAAVDSKRTYANRMSAQQQEIDNHLVHSSGLTLPINIDCVCPANRQLKQSALQMDEDQILKILFQPEDVSGFFSSTISEKLSHAIRKFRPASWHSLSASTSDFRINF</sequence>
<reference evidence="1" key="1">
    <citation type="submission" date="2021-06" db="EMBL/GenBank/DDBJ databases">
        <authorList>
            <person name="Kallberg Y."/>
            <person name="Tangrot J."/>
            <person name="Rosling A."/>
        </authorList>
    </citation>
    <scope>NUCLEOTIDE SEQUENCE</scope>
    <source>
        <strain evidence="1">FL130A</strain>
    </source>
</reference>
<gene>
    <name evidence="1" type="ORF">ALEPTO_LOCUS738</name>
</gene>
<dbReference type="EMBL" id="CAJVPS010000060">
    <property type="protein sequence ID" value="CAG8446775.1"/>
    <property type="molecule type" value="Genomic_DNA"/>
</dbReference>
<evidence type="ECO:0000313" key="2">
    <source>
        <dbReference type="Proteomes" id="UP000789508"/>
    </source>
</evidence>
<keyword evidence="2" id="KW-1185">Reference proteome</keyword>
<proteinExistence type="predicted"/>
<accession>A0A9N8V8M5</accession>
<protein>
    <submittedName>
        <fullName evidence="1">2883_t:CDS:1</fullName>
    </submittedName>
</protein>
<organism evidence="1 2">
    <name type="scientific">Ambispora leptoticha</name>
    <dbReference type="NCBI Taxonomy" id="144679"/>
    <lineage>
        <taxon>Eukaryota</taxon>
        <taxon>Fungi</taxon>
        <taxon>Fungi incertae sedis</taxon>
        <taxon>Mucoromycota</taxon>
        <taxon>Glomeromycotina</taxon>
        <taxon>Glomeromycetes</taxon>
        <taxon>Archaeosporales</taxon>
        <taxon>Ambisporaceae</taxon>
        <taxon>Ambispora</taxon>
    </lineage>
</organism>
<dbReference type="AlphaFoldDB" id="A0A9N8V8M5"/>
<name>A0A9N8V8M5_9GLOM</name>